<feature type="coiled-coil region" evidence="1">
    <location>
        <begin position="14"/>
        <end position="41"/>
    </location>
</feature>
<keyword evidence="1" id="KW-0175">Coiled coil</keyword>
<accession>A0A3E1Y4J9</accession>
<dbReference type="EMBL" id="QPMM01000013">
    <property type="protein sequence ID" value="RFS19599.1"/>
    <property type="molecule type" value="Genomic_DNA"/>
</dbReference>
<name>A0A3E1Y4J9_9BACT</name>
<keyword evidence="4" id="KW-1185">Reference proteome</keyword>
<protein>
    <recommendedName>
        <fullName evidence="5">Haemolysin XhlA</fullName>
    </recommendedName>
</protein>
<sequence length="61" mass="7106">MNDSKIDHKFEMLDRTVESKFERLNSKVERLENTINQFNLIVIIILFTIVVSLQLVLASAK</sequence>
<keyword evidence="2" id="KW-0472">Membrane</keyword>
<gene>
    <name evidence="3" type="ORF">DVR12_23515</name>
</gene>
<evidence type="ECO:0000313" key="3">
    <source>
        <dbReference type="EMBL" id="RFS19599.1"/>
    </source>
</evidence>
<evidence type="ECO:0008006" key="5">
    <source>
        <dbReference type="Google" id="ProtNLM"/>
    </source>
</evidence>
<organism evidence="3 4">
    <name type="scientific">Chitinophaga silvatica</name>
    <dbReference type="NCBI Taxonomy" id="2282649"/>
    <lineage>
        <taxon>Bacteria</taxon>
        <taxon>Pseudomonadati</taxon>
        <taxon>Bacteroidota</taxon>
        <taxon>Chitinophagia</taxon>
        <taxon>Chitinophagales</taxon>
        <taxon>Chitinophagaceae</taxon>
        <taxon>Chitinophaga</taxon>
    </lineage>
</organism>
<comment type="caution">
    <text evidence="3">The sequence shown here is derived from an EMBL/GenBank/DDBJ whole genome shotgun (WGS) entry which is preliminary data.</text>
</comment>
<dbReference type="AlphaFoldDB" id="A0A3E1Y4J9"/>
<keyword evidence="2" id="KW-0812">Transmembrane</keyword>
<evidence type="ECO:0000256" key="1">
    <source>
        <dbReference type="SAM" id="Coils"/>
    </source>
</evidence>
<feature type="transmembrane region" description="Helical" evidence="2">
    <location>
        <begin position="38"/>
        <end position="58"/>
    </location>
</feature>
<reference evidence="3 4" key="1">
    <citation type="submission" date="2018-07" db="EMBL/GenBank/DDBJ databases">
        <title>Chitinophaga K2CV101002-2 sp. nov., isolated from a monsoon evergreen broad-leaved forest soil.</title>
        <authorList>
            <person name="Lv Y."/>
        </authorList>
    </citation>
    <scope>NUCLEOTIDE SEQUENCE [LARGE SCALE GENOMIC DNA]</scope>
    <source>
        <strain evidence="3 4">GDMCC 1.1288</strain>
    </source>
</reference>
<proteinExistence type="predicted"/>
<keyword evidence="2" id="KW-1133">Transmembrane helix</keyword>
<evidence type="ECO:0000313" key="4">
    <source>
        <dbReference type="Proteomes" id="UP000260644"/>
    </source>
</evidence>
<dbReference type="Proteomes" id="UP000260644">
    <property type="component" value="Unassembled WGS sequence"/>
</dbReference>
<evidence type="ECO:0000256" key="2">
    <source>
        <dbReference type="SAM" id="Phobius"/>
    </source>
</evidence>